<evidence type="ECO:0000313" key="10">
    <source>
        <dbReference type="EMBL" id="MBB6523856.1"/>
    </source>
</evidence>
<dbReference type="Pfam" id="PF00528">
    <property type="entry name" value="BPD_transp_1"/>
    <property type="match status" value="2"/>
</dbReference>
<feature type="transmembrane region" description="Helical" evidence="7">
    <location>
        <begin position="546"/>
        <end position="565"/>
    </location>
</feature>
<dbReference type="SUPFAM" id="SSF161098">
    <property type="entry name" value="MetI-like"/>
    <property type="match status" value="2"/>
</dbReference>
<dbReference type="GO" id="GO:0005886">
    <property type="term" value="C:plasma membrane"/>
    <property type="evidence" value="ECO:0007669"/>
    <property type="project" value="UniProtKB-SubCell"/>
</dbReference>
<evidence type="ECO:0000256" key="5">
    <source>
        <dbReference type="ARBA" id="ARBA00022989"/>
    </source>
</evidence>
<dbReference type="EMBL" id="JACHHT010000005">
    <property type="protein sequence ID" value="MBB6523856.1"/>
    <property type="molecule type" value="Genomic_DNA"/>
</dbReference>
<organism evidence="10 11">
    <name type="scientific">Pseudoteredinibacter isoporae</name>
    <dbReference type="NCBI Taxonomy" id="570281"/>
    <lineage>
        <taxon>Bacteria</taxon>
        <taxon>Pseudomonadati</taxon>
        <taxon>Pseudomonadota</taxon>
        <taxon>Gammaproteobacteria</taxon>
        <taxon>Cellvibrionales</taxon>
        <taxon>Cellvibrionaceae</taxon>
        <taxon>Pseudoteredinibacter</taxon>
    </lineage>
</organism>
<dbReference type="AlphaFoldDB" id="A0A7X0JYL8"/>
<feature type="compositionally biased region" description="Low complexity" evidence="8">
    <location>
        <begin position="7"/>
        <end position="21"/>
    </location>
</feature>
<evidence type="ECO:0000256" key="7">
    <source>
        <dbReference type="RuleBase" id="RU363032"/>
    </source>
</evidence>
<keyword evidence="11" id="KW-1185">Reference proteome</keyword>
<dbReference type="PANTHER" id="PTHR30183:SF2">
    <property type="entry name" value="IRON UTILIZATION PROTEIN"/>
    <property type="match status" value="1"/>
</dbReference>
<keyword evidence="3" id="KW-1003">Cell membrane</keyword>
<dbReference type="InterPro" id="IPR035906">
    <property type="entry name" value="MetI-like_sf"/>
</dbReference>
<feature type="region of interest" description="Disordered" evidence="8">
    <location>
        <begin position="1"/>
        <end position="27"/>
    </location>
</feature>
<feature type="transmembrane region" description="Helical" evidence="7">
    <location>
        <begin position="45"/>
        <end position="67"/>
    </location>
</feature>
<dbReference type="FunFam" id="1.10.3720.10:FF:000088">
    <property type="entry name" value="Iron(III) ABC transporter, permease protein"/>
    <property type="match status" value="1"/>
</dbReference>
<keyword evidence="5 7" id="KW-1133">Transmembrane helix</keyword>
<comment type="caution">
    <text evidence="10">The sequence shown here is derived from an EMBL/GenBank/DDBJ whole genome shotgun (WGS) entry which is preliminary data.</text>
</comment>
<proteinExistence type="inferred from homology"/>
<feature type="transmembrane region" description="Helical" evidence="7">
    <location>
        <begin position="361"/>
        <end position="380"/>
    </location>
</feature>
<feature type="transmembrane region" description="Helical" evidence="7">
    <location>
        <begin position="123"/>
        <end position="146"/>
    </location>
</feature>
<dbReference type="PANTHER" id="PTHR30183">
    <property type="entry name" value="MOLYBDENUM TRANSPORT SYSTEM PERMEASE PROTEIN MODB"/>
    <property type="match status" value="1"/>
</dbReference>
<evidence type="ECO:0000256" key="2">
    <source>
        <dbReference type="ARBA" id="ARBA00022448"/>
    </source>
</evidence>
<protein>
    <submittedName>
        <fullName evidence="10">Iron(III) transport system permease protein</fullName>
    </submittedName>
</protein>
<dbReference type="CDD" id="cd06261">
    <property type="entry name" value="TM_PBP2"/>
    <property type="match status" value="2"/>
</dbReference>
<comment type="similarity">
    <text evidence="7">Belongs to the binding-protein-dependent transport system permease family.</text>
</comment>
<feature type="transmembrane region" description="Helical" evidence="7">
    <location>
        <begin position="166"/>
        <end position="188"/>
    </location>
</feature>
<dbReference type="InterPro" id="IPR000515">
    <property type="entry name" value="MetI-like"/>
</dbReference>
<evidence type="ECO:0000256" key="6">
    <source>
        <dbReference type="ARBA" id="ARBA00023136"/>
    </source>
</evidence>
<evidence type="ECO:0000256" key="3">
    <source>
        <dbReference type="ARBA" id="ARBA00022475"/>
    </source>
</evidence>
<feature type="transmembrane region" description="Helical" evidence="7">
    <location>
        <begin position="226"/>
        <end position="249"/>
    </location>
</feature>
<keyword evidence="4 7" id="KW-0812">Transmembrane</keyword>
<gene>
    <name evidence="10" type="ORF">HNR48_004171</name>
</gene>
<feature type="domain" description="ABC transmembrane type-1" evidence="9">
    <location>
        <begin position="85"/>
        <end position="286"/>
    </location>
</feature>
<dbReference type="Gene3D" id="1.10.3720.10">
    <property type="entry name" value="MetI-like"/>
    <property type="match status" value="2"/>
</dbReference>
<evidence type="ECO:0000259" key="9">
    <source>
        <dbReference type="PROSITE" id="PS50928"/>
    </source>
</evidence>
<comment type="subcellular location">
    <subcellularLocation>
        <location evidence="1 7">Cell membrane</location>
        <topology evidence="1 7">Multi-pass membrane protein</topology>
    </subcellularLocation>
</comment>
<feature type="transmembrane region" description="Helical" evidence="7">
    <location>
        <begin position="87"/>
        <end position="111"/>
    </location>
</feature>
<evidence type="ECO:0000256" key="1">
    <source>
        <dbReference type="ARBA" id="ARBA00004651"/>
    </source>
</evidence>
<keyword evidence="6 7" id="KW-0472">Membrane</keyword>
<sequence length="570" mass="62478">MSEIAVPQSSPDQSSNDQFNQPPSNKESALVSVKRATWRRQFWRLPAWFAAGIVLMPILVIVLSWSSDQSEIWAHLIQTQLGTLLSNTLKLCLGVGAVSIFLGVSLAWLVSVCEFPGRRWLDWGLMLPLAIPTYVVAFVALGLFDFSGPVQTALRDWLGSDFRLPSIRSAGGVSLVLSAVLYPYVYMLSRSAFMSQGRGLVDAARMLGRTPLQAFWHVALPMARPAIAAGAALALMETLADFGAVAVFNYDTFTTAIYKSWFGFFNLPAAAQLASVLLLFVALALFAEQKARGGGRLFEVPAQERERFKLKGARAYLATAYCALIFVLAFVVPVGQLLAWVVETRLGELDQRYLDLITHTFMLGLMAALLTVGLAILVAFGQRQLGKIAAQGFSMRAANLGYALPGTVLAVGIMLSFAKLDAWLIAPLRALLDLPPQQILVGSVFALVLSYCVRFFTVGLGPIQSSFERLKPSFQEAAQSLGANKWQVLWRVYLPMLSPGILSALLLVLVDVMKEMPATLLLRPFGWDTLAVRVYEMTSEGEWERAALPALTLVLLSLGPVVLMIRRSRR</sequence>
<dbReference type="Proteomes" id="UP000528457">
    <property type="component" value="Unassembled WGS sequence"/>
</dbReference>
<evidence type="ECO:0000313" key="11">
    <source>
        <dbReference type="Proteomes" id="UP000528457"/>
    </source>
</evidence>
<feature type="transmembrane region" description="Helical" evidence="7">
    <location>
        <begin position="488"/>
        <end position="510"/>
    </location>
</feature>
<reference evidence="10 11" key="1">
    <citation type="submission" date="2020-08" db="EMBL/GenBank/DDBJ databases">
        <title>Genomic Encyclopedia of Type Strains, Phase IV (KMG-IV): sequencing the most valuable type-strain genomes for metagenomic binning, comparative biology and taxonomic classification.</title>
        <authorList>
            <person name="Goeker M."/>
        </authorList>
    </citation>
    <scope>NUCLEOTIDE SEQUENCE [LARGE SCALE GENOMIC DNA]</scope>
    <source>
        <strain evidence="10 11">DSM 22368</strain>
    </source>
</reference>
<feature type="transmembrane region" description="Helical" evidence="7">
    <location>
        <begin position="400"/>
        <end position="418"/>
    </location>
</feature>
<evidence type="ECO:0000256" key="4">
    <source>
        <dbReference type="ARBA" id="ARBA00022692"/>
    </source>
</evidence>
<evidence type="ECO:0000256" key="8">
    <source>
        <dbReference type="SAM" id="MobiDB-lite"/>
    </source>
</evidence>
<dbReference type="GO" id="GO:0055085">
    <property type="term" value="P:transmembrane transport"/>
    <property type="evidence" value="ECO:0007669"/>
    <property type="project" value="InterPro"/>
</dbReference>
<dbReference type="InParanoid" id="A0A7X0JYL8"/>
<keyword evidence="2 7" id="KW-0813">Transport</keyword>
<feature type="transmembrane region" description="Helical" evidence="7">
    <location>
        <begin position="315"/>
        <end position="341"/>
    </location>
</feature>
<feature type="transmembrane region" description="Helical" evidence="7">
    <location>
        <begin position="269"/>
        <end position="287"/>
    </location>
</feature>
<dbReference type="RefSeq" id="WP_166843588.1">
    <property type="nucleotide sequence ID" value="NZ_JAAONY010000005.1"/>
</dbReference>
<dbReference type="FunCoup" id="A0A7X0JYL8">
    <property type="interactions" value="18"/>
</dbReference>
<name>A0A7X0JYL8_9GAMM</name>
<dbReference type="PROSITE" id="PS50928">
    <property type="entry name" value="ABC_TM1"/>
    <property type="match status" value="2"/>
</dbReference>
<feature type="transmembrane region" description="Helical" evidence="7">
    <location>
        <begin position="438"/>
        <end position="461"/>
    </location>
</feature>
<feature type="domain" description="ABC transmembrane type-1" evidence="9">
    <location>
        <begin position="357"/>
        <end position="564"/>
    </location>
</feature>
<accession>A0A7X0JYL8</accession>